<dbReference type="OrthoDB" id="430907at2759"/>
<feature type="transmembrane region" description="Helical" evidence="2">
    <location>
        <begin position="372"/>
        <end position="391"/>
    </location>
</feature>
<evidence type="ECO:0000256" key="2">
    <source>
        <dbReference type="SAM" id="Phobius"/>
    </source>
</evidence>
<dbReference type="Proteomes" id="UP000186817">
    <property type="component" value="Unassembled WGS sequence"/>
</dbReference>
<accession>A0A1Q9E4G9</accession>
<keyword evidence="2" id="KW-0812">Transmembrane</keyword>
<keyword evidence="2" id="KW-0472">Membrane</keyword>
<dbReference type="EMBL" id="LSRX01000266">
    <property type="protein sequence ID" value="OLQ02320.1"/>
    <property type="molecule type" value="Genomic_DNA"/>
</dbReference>
<evidence type="ECO:0000313" key="4">
    <source>
        <dbReference type="Proteomes" id="UP000186817"/>
    </source>
</evidence>
<feature type="transmembrane region" description="Helical" evidence="2">
    <location>
        <begin position="1387"/>
        <end position="1409"/>
    </location>
</feature>
<feature type="region of interest" description="Disordered" evidence="1">
    <location>
        <begin position="695"/>
        <end position="756"/>
    </location>
</feature>
<feature type="transmembrane region" description="Helical" evidence="2">
    <location>
        <begin position="665"/>
        <end position="685"/>
    </location>
</feature>
<feature type="transmembrane region" description="Helical" evidence="2">
    <location>
        <begin position="1293"/>
        <end position="1315"/>
    </location>
</feature>
<protein>
    <submittedName>
        <fullName evidence="3">Tubulin polyglutamylase ttll6</fullName>
    </submittedName>
</protein>
<feature type="transmembrane region" description="Helical" evidence="2">
    <location>
        <begin position="597"/>
        <end position="616"/>
    </location>
</feature>
<dbReference type="Pfam" id="PF03133">
    <property type="entry name" value="TTL"/>
    <property type="match status" value="1"/>
</dbReference>
<comment type="caution">
    <text evidence="3">The sequence shown here is derived from an EMBL/GenBank/DDBJ whole genome shotgun (WGS) entry which is preliminary data.</text>
</comment>
<feature type="transmembrane region" description="Helical" evidence="2">
    <location>
        <begin position="476"/>
        <end position="495"/>
    </location>
</feature>
<dbReference type="InterPro" id="IPR004344">
    <property type="entry name" value="TTL/TTLL_fam"/>
</dbReference>
<name>A0A1Q9E4G9_SYMMI</name>
<keyword evidence="2" id="KW-1133">Transmembrane helix</keyword>
<feature type="transmembrane region" description="Helical" evidence="2">
    <location>
        <begin position="554"/>
        <end position="577"/>
    </location>
</feature>
<reference evidence="3 4" key="1">
    <citation type="submission" date="2016-02" db="EMBL/GenBank/DDBJ databases">
        <title>Genome analysis of coral dinoflagellate symbionts highlights evolutionary adaptations to a symbiotic lifestyle.</title>
        <authorList>
            <person name="Aranda M."/>
            <person name="Li Y."/>
            <person name="Liew Y.J."/>
            <person name="Baumgarten S."/>
            <person name="Simakov O."/>
            <person name="Wilson M."/>
            <person name="Piel J."/>
            <person name="Ashoor H."/>
            <person name="Bougouffa S."/>
            <person name="Bajic V.B."/>
            <person name="Ryu T."/>
            <person name="Ravasi T."/>
            <person name="Bayer T."/>
            <person name="Micklem G."/>
            <person name="Kim H."/>
            <person name="Bhak J."/>
            <person name="Lajeunesse T.C."/>
            <person name="Voolstra C.R."/>
        </authorList>
    </citation>
    <scope>NUCLEOTIDE SEQUENCE [LARGE SCALE GENOMIC DNA]</scope>
    <source>
        <strain evidence="3 4">CCMP2467</strain>
    </source>
</reference>
<feature type="transmembrane region" description="Helical" evidence="2">
    <location>
        <begin position="403"/>
        <end position="426"/>
    </location>
</feature>
<proteinExistence type="predicted"/>
<gene>
    <name evidence="3" type="primary">ttll6</name>
    <name evidence="3" type="ORF">AK812_SmicGene14821</name>
</gene>
<evidence type="ECO:0000313" key="3">
    <source>
        <dbReference type="EMBL" id="OLQ02320.1"/>
    </source>
</evidence>
<feature type="transmembrane region" description="Helical" evidence="2">
    <location>
        <begin position="1141"/>
        <end position="1161"/>
    </location>
</feature>
<sequence length="2368" mass="260137">MTGVTVCHRRAAKLLLYSNLLDIDGRNAQSMTNEMCIVTLPGGASSDLFRMQQARQPFAYAGSAGIPPSLIGFAVVVVRALQKGCWGWPIFGLLARLSEVVLYSGQARPIDSQCAGPGAAAPLLQLREELSQRVAERKVATEALARRILASLARLEPKDQFPTQSPGCDVEAGDHDVIPCVSSVFLSSRLSISDSFQKAMTRAWALALLAFRAHGDLQAMQLSADGEMWSYPMEAARRLMRHQKGARAYLQEVDGQPSDTAEKVVTISTNETHNVDAFTKELKAEAATASSGTGLALFGTLLCAMILFYLVNQPHKDLQISTWQLLSGNIALFCTVILFMALKKLWKCIVGSLQDYQDPSERLEWGSELATAGYFLSFLKFAALMFFFPMLKSKLQDTTRLAAARTCGTYLIGYAGSDSFAYILSLEPFSSGAGYCFLGLLLMLVVLSGLLCLAFRLADRMQPSDGYDPDREEEQIEAAGFQIAFLLSVWIRFLVTGFLPGSKKGARALVLGDLSYLGTFLLLSVVIFGVAMFKIRPLAGQTDRRPAMRRFFRILTETSAMTMGWLLMFWVQWAWWYSLQGADGSHNAGRHSALMCQAVTSAIMVYCGMVVLFFLAKRAGKNASDFKELTNAWVLQTGFCWEVAIYEGLIDAHSATYSTPLARRMAAIACILLILIAILPAWYWYIIPRAMEKADGKSGDAAGSKAEGADAEKPDGKKDAGAEEAPSKLKEASKEEPTPSPPAETAEEPKPKPEDEDFCCSMAAAAAWAAMAEAAALREDTAAESACLERAESLVRAVSTNYTILDWLSTQWPTFRILHRLQFGLLPQEAASVEGFWLQEDLVPEDPDTGGRMKFAFNKGFIRPDALYIDVAADIVGTDMLRTLPAFFGMRAARPGERWNVGLAYTSNDYGDLIPSKDLWRLRGTRQKLVFVPDLQEVIGEKDQQCRAYYDALDTWQVSDSLASEVGGMPKCFDMPGAAEELRAFASETPKQGGPMAFVRKPEDVSKTWCAPGPKRPLGGPNPVEVMSAFATELRLQQLEARLGQVEEALRSIAPAKGGSEDDPLRRLQSLQKNLEDGYSVSSSELIQTQSERFEEALFTSEGDEIRDGITTKGPCYELQHSVWDACLFIGLPTLSKCDSVLAGLLLLLNMITQIGFVVVVRHRMLEDILQPDQLSELLRFRTNVAHDVKYADLSGGRSMARQVCSEDDSLQWANMQTGVIADLNDYISIGPILALLAIGCWLSTTLRELFNITGFVSAIHRYPSGEITVIAPGEDGDSGSVVITQMSTFRKFMLFIFVAVPRLVVAVSLALTGTKYLANTLSLSDLILNAVALAFILDLDELVESAFMPRRARFLLDALGTLPIARLDVPGIGRLRGGFQERGKNLLKLALLLLGLSLAWMCFLQPLYDRVQLAHNILCSGRQDFIYTVNAATGLVEATTTFSESVPLTANQKSVLRLADLDLFSIPDWYEQQAIEKFQKDGEPAILHTADDSEEANMKLLFQLLMLDKSDVEKAAARLPCADDAFPAGLVGNRLRDMTNNTVSSCAELAEKPELCAGMNMNPLRSLCPQSCGCDDPITSAAAAFATVYFGCPKMCMPQRASSIKLKYAPCTDMTPAQMASSSYMKRYFHGLYQVKLGNEEIGNASTNKYMMNLNNSYYNLLPGPNKTESLKEAGEFYRSGGWHRAMAAANFILGPGIPHPRGLTGCAFLDSEEVKQLAGGDLCFPRTDGDLVVSLRVQCPVTCGCKAEERECAWGGRGIEIRFGVHHLLGAGEVPEAAATCDFLPLEDAQCLGLEAGPEGSSATPATCSEACCGLGGACEAWNWRDAEGCWVGIPRFCTDSNPMYLGGWRGGKRPRGAPEAVLSSSAKQRAVVQQYILDPVLYQLEGVWPPVTVKTDIRIYGTVVSMDPFRFYISEYGYFRSGFLEKNYSASKDDDFQDALMHVTHHIPKIEAGTYQCPTAPSWGHPRGAEHDAGSGGSLHKWFKIAQEQNGLDPKVVWKNIKLALSIFLLGTRDKLDCASNAIPHACGSVGFHFFADLVVDRRGRAYLMEIHPTLAVKSPGLGDPEAGWVEVLTRSTRQGTVGSLAMSFIGWANAPYRRWVESLLRRHFRSKHRWRLELQGLTRRLKRQRSTMPGVADFQLVSCDFNVFDLAMQMAKQGAETRGSPAKRAKVDPKAAALAGLSRLNEADKTSILERLIKDARLSATKVVSEELQKRDAKPINVQSLLQSFGSRAFRAFHQLDRLRPSKQYEESHRVTGDIDALIQEASRLKAVHAVMALARVAGVMSHASDTGQVFHDTVASCGGVPYFLSTALREQLQLVSAADWPSLKEAYEQLLRVQSRLEDFAIEDFDDIVSEMAKHCKES</sequence>
<feature type="transmembrane region" description="Helical" evidence="2">
    <location>
        <begin position="432"/>
        <end position="455"/>
    </location>
</feature>
<keyword evidence="4" id="KW-1185">Reference proteome</keyword>
<feature type="transmembrane region" description="Helical" evidence="2">
    <location>
        <begin position="292"/>
        <end position="311"/>
    </location>
</feature>
<organism evidence="3 4">
    <name type="scientific">Symbiodinium microadriaticum</name>
    <name type="common">Dinoflagellate</name>
    <name type="synonym">Zooxanthella microadriatica</name>
    <dbReference type="NCBI Taxonomy" id="2951"/>
    <lineage>
        <taxon>Eukaryota</taxon>
        <taxon>Sar</taxon>
        <taxon>Alveolata</taxon>
        <taxon>Dinophyceae</taxon>
        <taxon>Suessiales</taxon>
        <taxon>Symbiodiniaceae</taxon>
        <taxon>Symbiodinium</taxon>
    </lineage>
</organism>
<evidence type="ECO:0000256" key="1">
    <source>
        <dbReference type="SAM" id="MobiDB-lite"/>
    </source>
</evidence>
<feature type="transmembrane region" description="Helical" evidence="2">
    <location>
        <begin position="515"/>
        <end position="533"/>
    </location>
</feature>
<feature type="transmembrane region" description="Helical" evidence="2">
    <location>
        <begin position="323"/>
        <end position="342"/>
    </location>
</feature>
<feature type="compositionally biased region" description="Basic and acidic residues" evidence="1">
    <location>
        <begin position="707"/>
        <end position="737"/>
    </location>
</feature>
<dbReference type="Gene3D" id="3.30.470.20">
    <property type="entry name" value="ATP-grasp fold, B domain"/>
    <property type="match status" value="1"/>
</dbReference>